<dbReference type="PANTHER" id="PTHR34039">
    <property type="entry name" value="UPF0102 PROTEIN YRAN"/>
    <property type="match status" value="1"/>
</dbReference>
<accession>A0A0G1F9A2</accession>
<sequence>MLSGQNQHKGKLGENAAATFLAKKGYRIISRNFFVRGGELDLVAVHDNTLIFVEVKTRSGADFGTAEEAVTPWKIKALLRAGQYFKLKHPNLPEALRLDLVTVSLNSANQVTHLEHLGNIAEA</sequence>
<dbReference type="STRING" id="1618436.UV59_C0039G0006"/>
<gene>
    <name evidence="3" type="ORF">UV59_C0039G0006</name>
</gene>
<dbReference type="AlphaFoldDB" id="A0A0G1F9A2"/>
<evidence type="ECO:0000313" key="3">
    <source>
        <dbReference type="EMBL" id="KKS83453.1"/>
    </source>
</evidence>
<dbReference type="InterPro" id="IPR011335">
    <property type="entry name" value="Restrct_endonuc-II-like"/>
</dbReference>
<dbReference type="Gene3D" id="3.40.1350.10">
    <property type="match status" value="1"/>
</dbReference>
<dbReference type="InterPro" id="IPR003509">
    <property type="entry name" value="UPF0102_YraN-like"/>
</dbReference>
<reference evidence="3 4" key="1">
    <citation type="journal article" date="2015" name="Nature">
        <title>rRNA introns, odd ribosomes, and small enigmatic genomes across a large radiation of phyla.</title>
        <authorList>
            <person name="Brown C.T."/>
            <person name="Hug L.A."/>
            <person name="Thomas B.C."/>
            <person name="Sharon I."/>
            <person name="Castelle C.J."/>
            <person name="Singh A."/>
            <person name="Wilkins M.J."/>
            <person name="Williams K.H."/>
            <person name="Banfield J.F."/>
        </authorList>
    </citation>
    <scope>NUCLEOTIDE SEQUENCE [LARGE SCALE GENOMIC DNA]</scope>
</reference>
<dbReference type="Proteomes" id="UP000034543">
    <property type="component" value="Unassembled WGS sequence"/>
</dbReference>
<dbReference type="NCBIfam" id="NF009150">
    <property type="entry name" value="PRK12497.1-3"/>
    <property type="match status" value="1"/>
</dbReference>
<comment type="similarity">
    <text evidence="1 2">Belongs to the UPF0102 family.</text>
</comment>
<organism evidence="3 4">
    <name type="scientific">Candidatus Gottesmanbacteria bacterium GW2011_GWA1_43_11</name>
    <dbReference type="NCBI Taxonomy" id="1618436"/>
    <lineage>
        <taxon>Bacteria</taxon>
        <taxon>Candidatus Gottesmaniibacteriota</taxon>
    </lineage>
</organism>
<dbReference type="CDD" id="cd20736">
    <property type="entry name" value="PoNe_Nuclease"/>
    <property type="match status" value="1"/>
</dbReference>
<comment type="caution">
    <text evidence="3">The sequence shown here is derived from an EMBL/GenBank/DDBJ whole genome shotgun (WGS) entry which is preliminary data.</text>
</comment>
<evidence type="ECO:0000256" key="1">
    <source>
        <dbReference type="ARBA" id="ARBA00006738"/>
    </source>
</evidence>
<dbReference type="Pfam" id="PF02021">
    <property type="entry name" value="UPF0102"/>
    <property type="match status" value="1"/>
</dbReference>
<dbReference type="SUPFAM" id="SSF52980">
    <property type="entry name" value="Restriction endonuclease-like"/>
    <property type="match status" value="1"/>
</dbReference>
<evidence type="ECO:0000256" key="2">
    <source>
        <dbReference type="HAMAP-Rule" id="MF_00048"/>
    </source>
</evidence>
<evidence type="ECO:0000313" key="4">
    <source>
        <dbReference type="Proteomes" id="UP000034543"/>
    </source>
</evidence>
<name>A0A0G1F9A2_9BACT</name>
<dbReference type="HAMAP" id="MF_00048">
    <property type="entry name" value="UPF0102"/>
    <property type="match status" value="1"/>
</dbReference>
<dbReference type="PANTHER" id="PTHR34039:SF1">
    <property type="entry name" value="UPF0102 PROTEIN YRAN"/>
    <property type="match status" value="1"/>
</dbReference>
<dbReference type="InterPro" id="IPR011856">
    <property type="entry name" value="tRNA_endonuc-like_dom_sf"/>
</dbReference>
<dbReference type="EMBL" id="LCFB01000039">
    <property type="protein sequence ID" value="KKS83453.1"/>
    <property type="molecule type" value="Genomic_DNA"/>
</dbReference>
<dbReference type="GO" id="GO:0003676">
    <property type="term" value="F:nucleic acid binding"/>
    <property type="evidence" value="ECO:0007669"/>
    <property type="project" value="InterPro"/>
</dbReference>
<protein>
    <recommendedName>
        <fullName evidence="2">UPF0102 protein UV59_C0039G0006</fullName>
    </recommendedName>
</protein>
<proteinExistence type="inferred from homology"/>